<name>A0A2A4X2N2_UNCAE</name>
<dbReference type="PANTHER" id="PTHR10073">
    <property type="entry name" value="DNA MISMATCH REPAIR PROTEIN MLH, PMS, MUTL"/>
    <property type="match status" value="1"/>
</dbReference>
<organism evidence="6 7">
    <name type="scientific">Aerophobetes bacterium</name>
    <dbReference type="NCBI Taxonomy" id="2030807"/>
    <lineage>
        <taxon>Bacteria</taxon>
        <taxon>Candidatus Aerophobota</taxon>
    </lineage>
</organism>
<proteinExistence type="inferred from homology"/>
<dbReference type="InterPro" id="IPR013507">
    <property type="entry name" value="DNA_mismatch_S5_2-like"/>
</dbReference>
<dbReference type="SUPFAM" id="SSF118116">
    <property type="entry name" value="DNA mismatch repair protein MutL"/>
    <property type="match status" value="1"/>
</dbReference>
<dbReference type="GO" id="GO:0005524">
    <property type="term" value="F:ATP binding"/>
    <property type="evidence" value="ECO:0007669"/>
    <property type="project" value="InterPro"/>
</dbReference>
<dbReference type="FunFam" id="3.30.565.10:FF:000003">
    <property type="entry name" value="DNA mismatch repair endonuclease MutL"/>
    <property type="match status" value="1"/>
</dbReference>
<evidence type="ECO:0008006" key="8">
    <source>
        <dbReference type="Google" id="ProtNLM"/>
    </source>
</evidence>
<dbReference type="SMART" id="SM00853">
    <property type="entry name" value="MutL_C"/>
    <property type="match status" value="1"/>
</dbReference>
<dbReference type="GO" id="GO:0140664">
    <property type="term" value="F:ATP-dependent DNA damage sensor activity"/>
    <property type="evidence" value="ECO:0007669"/>
    <property type="project" value="InterPro"/>
</dbReference>
<dbReference type="Pfam" id="PF13589">
    <property type="entry name" value="HATPase_c_3"/>
    <property type="match status" value="1"/>
</dbReference>
<dbReference type="Pfam" id="PF01119">
    <property type="entry name" value="DNA_mis_repair"/>
    <property type="match status" value="1"/>
</dbReference>
<dbReference type="Gene3D" id="3.30.565.10">
    <property type="entry name" value="Histidine kinase-like ATPase, C-terminal domain"/>
    <property type="match status" value="1"/>
</dbReference>
<dbReference type="EMBL" id="NVUK01000024">
    <property type="protein sequence ID" value="PCI76776.1"/>
    <property type="molecule type" value="Genomic_DNA"/>
</dbReference>
<dbReference type="SMART" id="SM01340">
    <property type="entry name" value="DNA_mis_repair"/>
    <property type="match status" value="1"/>
</dbReference>
<evidence type="ECO:0000313" key="6">
    <source>
        <dbReference type="EMBL" id="PCI76776.1"/>
    </source>
</evidence>
<dbReference type="Gene3D" id="3.30.1540.20">
    <property type="entry name" value="MutL, C-terminal domain, dimerisation subdomain"/>
    <property type="match status" value="1"/>
</dbReference>
<evidence type="ECO:0000256" key="1">
    <source>
        <dbReference type="ARBA" id="ARBA00006082"/>
    </source>
</evidence>
<dbReference type="GO" id="GO:0030983">
    <property type="term" value="F:mismatched DNA binding"/>
    <property type="evidence" value="ECO:0007669"/>
    <property type="project" value="InterPro"/>
</dbReference>
<sequence length="603" mass="66783">MCLPEHTINQIAAGEVIENPASVIKELVENSVDAGSSQITIHVIGGGFRSISVSDNGCGMGKENLKRAFIRHATSKIATLSDMDHLSSMGFRGEALASIGAIAKVTIKAKSKFSKESEGYSSQCCGGVVSEIQAAARSTGTSILVENLFYNVPARRAFQKGAVASNREIIKLVTKLALAHPKVGMKLICDSTQKIDAPAAVSNSSEIEALSQRVETIMGYEEKEAMIKLTMERGDKRLIGFLGGPSSARTTRAGQFLFVNHRPVFSPFISKAIYDAFGTRLSTKEHPSFILHVHLPPQTQDVNVHPQKKEIRLKDKSSLYTWIFRAVETAFGRAEKVFSSSSFEEQAWDCSRQPPVPAFFKKSQDTSWESVVSSQSVAAVIENPKPVENSSFLKEEYWPLVVLGSFKTWAFLDKKALNGRLKPPYWSKDVPEQGLIVFDIKRARQKIEFEKLVENLQLSSQAKQVLLVPKTVKYLAHEALLVENALEFIRDMGISMRPFGPDSFIIEELGSAIDGNNLQDLVLSLADAFERESNIEEKKQREKIALLMLRHRKGQVIGASDVEIRYIFRSLMQLSSPYYSPKGGAIFGFIGESDFESLLSKPH</sequence>
<protein>
    <recommendedName>
        <fullName evidence="8">DNA mismatch repair protein MutL</fullName>
    </recommendedName>
</protein>
<dbReference type="InterPro" id="IPR042121">
    <property type="entry name" value="MutL_C_regsub"/>
</dbReference>
<evidence type="ECO:0000256" key="2">
    <source>
        <dbReference type="ARBA" id="ARBA00022763"/>
    </source>
</evidence>
<keyword evidence="3" id="KW-0234">DNA repair</keyword>
<accession>A0A2A4X2N2</accession>
<evidence type="ECO:0000259" key="5">
    <source>
        <dbReference type="SMART" id="SM01340"/>
    </source>
</evidence>
<dbReference type="InterPro" id="IPR014790">
    <property type="entry name" value="MutL_C"/>
</dbReference>
<dbReference type="InterPro" id="IPR014721">
    <property type="entry name" value="Ribsml_uS5_D2-typ_fold_subgr"/>
</dbReference>
<dbReference type="GO" id="GO:0006298">
    <property type="term" value="P:mismatch repair"/>
    <property type="evidence" value="ECO:0007669"/>
    <property type="project" value="InterPro"/>
</dbReference>
<dbReference type="InterPro" id="IPR038973">
    <property type="entry name" value="MutL/Mlh/Pms-like"/>
</dbReference>
<dbReference type="SUPFAM" id="SSF54211">
    <property type="entry name" value="Ribosomal protein S5 domain 2-like"/>
    <property type="match status" value="1"/>
</dbReference>
<dbReference type="InterPro" id="IPR002099">
    <property type="entry name" value="MutL/Mlh/PMS"/>
</dbReference>
<dbReference type="InterPro" id="IPR014762">
    <property type="entry name" value="DNA_mismatch_repair_CS"/>
</dbReference>
<gene>
    <name evidence="6" type="ORF">COB21_03895</name>
</gene>
<feature type="domain" description="MutL C-terminal dimerisation" evidence="4">
    <location>
        <begin position="417"/>
        <end position="557"/>
    </location>
</feature>
<feature type="domain" description="DNA mismatch repair protein S5" evidence="5">
    <location>
        <begin position="214"/>
        <end position="332"/>
    </location>
</feature>
<dbReference type="InterPro" id="IPR042120">
    <property type="entry name" value="MutL_C_dimsub"/>
</dbReference>
<dbReference type="InterPro" id="IPR037198">
    <property type="entry name" value="MutL_C_sf"/>
</dbReference>
<dbReference type="Proteomes" id="UP000218775">
    <property type="component" value="Unassembled WGS sequence"/>
</dbReference>
<dbReference type="PROSITE" id="PS00058">
    <property type="entry name" value="DNA_MISMATCH_REPAIR_1"/>
    <property type="match status" value="1"/>
</dbReference>
<evidence type="ECO:0000313" key="7">
    <source>
        <dbReference type="Proteomes" id="UP000218775"/>
    </source>
</evidence>
<dbReference type="Pfam" id="PF08676">
    <property type="entry name" value="MutL_C"/>
    <property type="match status" value="1"/>
</dbReference>
<evidence type="ECO:0000259" key="4">
    <source>
        <dbReference type="SMART" id="SM00853"/>
    </source>
</evidence>
<dbReference type="InterPro" id="IPR020568">
    <property type="entry name" value="Ribosomal_Su5_D2-typ_SF"/>
</dbReference>
<comment type="similarity">
    <text evidence="1">Belongs to the DNA mismatch repair MutL/HexB family.</text>
</comment>
<dbReference type="GO" id="GO:0032300">
    <property type="term" value="C:mismatch repair complex"/>
    <property type="evidence" value="ECO:0007669"/>
    <property type="project" value="InterPro"/>
</dbReference>
<evidence type="ECO:0000256" key="3">
    <source>
        <dbReference type="ARBA" id="ARBA00023204"/>
    </source>
</evidence>
<dbReference type="Gene3D" id="3.30.230.10">
    <property type="match status" value="1"/>
</dbReference>
<comment type="caution">
    <text evidence="6">The sequence shown here is derived from an EMBL/GenBank/DDBJ whole genome shotgun (WGS) entry which is preliminary data.</text>
</comment>
<dbReference type="GO" id="GO:0016887">
    <property type="term" value="F:ATP hydrolysis activity"/>
    <property type="evidence" value="ECO:0007669"/>
    <property type="project" value="InterPro"/>
</dbReference>
<dbReference type="NCBIfam" id="TIGR00585">
    <property type="entry name" value="mutl"/>
    <property type="match status" value="1"/>
</dbReference>
<dbReference type="AlphaFoldDB" id="A0A2A4X2N2"/>
<dbReference type="Gene3D" id="3.30.1370.100">
    <property type="entry name" value="MutL, C-terminal domain, regulatory subdomain"/>
    <property type="match status" value="1"/>
</dbReference>
<dbReference type="CDD" id="cd16926">
    <property type="entry name" value="HATPase_MutL-MLH-PMS-like"/>
    <property type="match status" value="1"/>
</dbReference>
<dbReference type="PANTHER" id="PTHR10073:SF12">
    <property type="entry name" value="DNA MISMATCH REPAIR PROTEIN MLH1"/>
    <property type="match status" value="1"/>
</dbReference>
<keyword evidence="2" id="KW-0227">DNA damage</keyword>
<reference evidence="7" key="1">
    <citation type="submission" date="2017-08" db="EMBL/GenBank/DDBJ databases">
        <title>A dynamic microbial community with high functional redundancy inhabits the cold, oxic subseafloor aquifer.</title>
        <authorList>
            <person name="Tully B.J."/>
            <person name="Wheat C.G."/>
            <person name="Glazer B.T."/>
            <person name="Huber J.A."/>
        </authorList>
    </citation>
    <scope>NUCLEOTIDE SEQUENCE [LARGE SCALE GENOMIC DNA]</scope>
</reference>
<dbReference type="InterPro" id="IPR036890">
    <property type="entry name" value="HATPase_C_sf"/>
</dbReference>
<dbReference type="SUPFAM" id="SSF55874">
    <property type="entry name" value="ATPase domain of HSP90 chaperone/DNA topoisomerase II/histidine kinase"/>
    <property type="match status" value="1"/>
</dbReference>
<dbReference type="CDD" id="cd00782">
    <property type="entry name" value="MutL_Trans"/>
    <property type="match status" value="1"/>
</dbReference>